<reference evidence="1 2" key="1">
    <citation type="submission" date="2020-07" db="EMBL/GenBank/DDBJ databases">
        <title>Sequencing the genomes of 1000 actinobacteria strains.</title>
        <authorList>
            <person name="Klenk H.-P."/>
        </authorList>
    </citation>
    <scope>NUCLEOTIDE SEQUENCE [LARGE SCALE GENOMIC DNA]</scope>
    <source>
        <strain evidence="1 2">DSM 43461</strain>
    </source>
</reference>
<dbReference type="AlphaFoldDB" id="A0A7Y9KID5"/>
<proteinExistence type="predicted"/>
<dbReference type="Proteomes" id="UP000591272">
    <property type="component" value="Unassembled WGS sequence"/>
</dbReference>
<evidence type="ECO:0000313" key="1">
    <source>
        <dbReference type="EMBL" id="NYE16973.1"/>
    </source>
</evidence>
<evidence type="ECO:0000313" key="2">
    <source>
        <dbReference type="Proteomes" id="UP000591272"/>
    </source>
</evidence>
<dbReference type="EMBL" id="JACCBT010000001">
    <property type="protein sequence ID" value="NYE16973.1"/>
    <property type="molecule type" value="Genomic_DNA"/>
</dbReference>
<protein>
    <submittedName>
        <fullName evidence="1">Uncharacterized protein</fullName>
    </submittedName>
</protein>
<sequence>MPGLRAVVTSRAPSDGPLLDFDLVDRDGHLLVIGTDQHLGFS</sequence>
<organism evidence="1 2">
    <name type="scientific">Actinomadura citrea</name>
    <dbReference type="NCBI Taxonomy" id="46158"/>
    <lineage>
        <taxon>Bacteria</taxon>
        <taxon>Bacillati</taxon>
        <taxon>Actinomycetota</taxon>
        <taxon>Actinomycetes</taxon>
        <taxon>Streptosporangiales</taxon>
        <taxon>Thermomonosporaceae</taxon>
        <taxon>Actinomadura</taxon>
    </lineage>
</organism>
<dbReference type="RefSeq" id="WP_268247753.1">
    <property type="nucleotide sequence ID" value="NZ_BMRD01000002.1"/>
</dbReference>
<keyword evidence="2" id="KW-1185">Reference proteome</keyword>
<gene>
    <name evidence="1" type="ORF">BJ999_007269</name>
</gene>
<comment type="caution">
    <text evidence="1">The sequence shown here is derived from an EMBL/GenBank/DDBJ whole genome shotgun (WGS) entry which is preliminary data.</text>
</comment>
<accession>A0A7Y9KID5</accession>
<name>A0A7Y9KID5_9ACTN</name>